<feature type="transmembrane region" description="Helical" evidence="1">
    <location>
        <begin position="88"/>
        <end position="106"/>
    </location>
</feature>
<keyword evidence="3" id="KW-1185">Reference proteome</keyword>
<dbReference type="OrthoDB" id="81827at2"/>
<organism evidence="2 3">
    <name type="scientific">Leptotrichia hofstadii</name>
    <dbReference type="NCBI Taxonomy" id="157688"/>
    <lineage>
        <taxon>Bacteria</taxon>
        <taxon>Fusobacteriati</taxon>
        <taxon>Fusobacteriota</taxon>
        <taxon>Fusobacteriia</taxon>
        <taxon>Fusobacteriales</taxon>
        <taxon>Leptotrichiaceae</taxon>
        <taxon>Leptotrichia</taxon>
    </lineage>
</organism>
<evidence type="ECO:0000313" key="3">
    <source>
        <dbReference type="Proteomes" id="UP000321892"/>
    </source>
</evidence>
<name>A0A510JGG0_9FUSO</name>
<proteinExistence type="predicted"/>
<feature type="transmembrane region" description="Helical" evidence="1">
    <location>
        <begin position="6"/>
        <end position="26"/>
    </location>
</feature>
<dbReference type="Proteomes" id="UP000321892">
    <property type="component" value="Chromosome"/>
</dbReference>
<dbReference type="EMBL" id="AP019823">
    <property type="protein sequence ID" value="BBM38368.1"/>
    <property type="molecule type" value="Genomic_DNA"/>
</dbReference>
<evidence type="ECO:0000256" key="1">
    <source>
        <dbReference type="SAM" id="Phobius"/>
    </source>
</evidence>
<sequence length="168" mass="19667">MKELIVLIFLNLLMFYSLFRLLFCFIKVFQKKEIKKFLWGDLVFGIVYLFFIEVLGKDFFSQNQGLHVIVCILVVLLFMLMKRKTNKFLSYVAFSLVFIDLLGLIYHGNMQFYGIIVLQMPIFIIANFVKDDNRLNKYTYSALIMANSLNISAISLKTLMLLEKTGKI</sequence>
<gene>
    <name evidence="2" type="ORF">JCM16775_1077</name>
</gene>
<feature type="transmembrane region" description="Helical" evidence="1">
    <location>
        <begin position="112"/>
        <end position="129"/>
    </location>
</feature>
<accession>A0A510JGG0</accession>
<keyword evidence="1" id="KW-0812">Transmembrane</keyword>
<reference evidence="2 3" key="1">
    <citation type="submission" date="2019-07" db="EMBL/GenBank/DDBJ databases">
        <title>Complete Genome Sequence of Leptotrichia hofstadii Strain JCM16775.</title>
        <authorList>
            <person name="Watanabe S."/>
            <person name="Cui L."/>
        </authorList>
    </citation>
    <scope>NUCLEOTIDE SEQUENCE [LARGE SCALE GENOMIC DNA]</scope>
    <source>
        <strain evidence="2 3">JCM16775</strain>
    </source>
</reference>
<keyword evidence="1" id="KW-1133">Transmembrane helix</keyword>
<dbReference type="KEGG" id="lhf:JCM16775_1077"/>
<evidence type="ECO:0000313" key="2">
    <source>
        <dbReference type="EMBL" id="BBM38368.1"/>
    </source>
</evidence>
<protein>
    <submittedName>
        <fullName evidence="2">Uncharacterized protein</fullName>
    </submittedName>
</protein>
<feature type="transmembrane region" description="Helical" evidence="1">
    <location>
        <begin position="38"/>
        <end position="56"/>
    </location>
</feature>
<keyword evidence="1" id="KW-0472">Membrane</keyword>
<dbReference type="RefSeq" id="WP_026746494.1">
    <property type="nucleotide sequence ID" value="NZ_AP019823.1"/>
</dbReference>
<dbReference type="AlphaFoldDB" id="A0A510JGG0"/>
<feature type="transmembrane region" description="Helical" evidence="1">
    <location>
        <begin position="62"/>
        <end position="81"/>
    </location>
</feature>